<dbReference type="InterPro" id="IPR010982">
    <property type="entry name" value="Lambda_DNA-bd_dom_sf"/>
</dbReference>
<comment type="similarity">
    <text evidence="1">Belongs to the short-chain fatty acyl-CoA assimilation regulator (ScfR) family.</text>
</comment>
<sequence length="357" mass="40319">MSLGSRIEEKRKGKGLSQESLGTLVGVSAAFISQIETGKRNPSYGLLQKISVELDVPLEYLVGGDMQAFEDPNTKLIASMIRSLEAGQKKQLVDYIHFLTGTKRYFDLPFLETAVEHAQYLLRHYRINEPPIDPFQLATQIGVEIVESQNELEYEGALYKGGEKPIIVLSKGYKPRQKFTVALLLGHVVIPWHVKSTFYRERYKRSLEEENMFAIEAREFAGELLVPTGLLKRELKSINTGIEGFEWLAEERFGSSLVVIGQKYQQSHGKTSAFVTANGISINRKYEAGFPYPIVDHLQDGSLAFELMHNPPSSKQIKKGFVSCKAWVKNPPKSFKIYEETLFDPAFGFAVTFLQLK</sequence>
<dbReference type="Gene3D" id="1.10.10.2910">
    <property type="match status" value="1"/>
</dbReference>
<dbReference type="SMART" id="SM00530">
    <property type="entry name" value="HTH_XRE"/>
    <property type="match status" value="1"/>
</dbReference>
<name>A0A853KC10_9BACL</name>
<evidence type="ECO:0000259" key="2">
    <source>
        <dbReference type="PROSITE" id="PS50943"/>
    </source>
</evidence>
<dbReference type="EMBL" id="LSUQ01000008">
    <property type="protein sequence ID" value="OAG94572.1"/>
    <property type="molecule type" value="Genomic_DNA"/>
</dbReference>
<evidence type="ECO:0000313" key="4">
    <source>
        <dbReference type="Proteomes" id="UP000077421"/>
    </source>
</evidence>
<evidence type="ECO:0000313" key="3">
    <source>
        <dbReference type="EMBL" id="OAG94572.1"/>
    </source>
</evidence>
<dbReference type="OrthoDB" id="72638at2"/>
<feature type="domain" description="HTH cro/C1-type" evidence="2">
    <location>
        <begin position="7"/>
        <end position="61"/>
    </location>
</feature>
<dbReference type="AlphaFoldDB" id="A0A853KC10"/>
<dbReference type="InterPro" id="IPR052345">
    <property type="entry name" value="Rad_response_metalloprotease"/>
</dbReference>
<proteinExistence type="inferred from homology"/>
<protein>
    <recommendedName>
        <fullName evidence="2">HTH cro/C1-type domain-containing protein</fullName>
    </recommendedName>
</protein>
<dbReference type="RefSeq" id="WP_067562073.1">
    <property type="nucleotide sequence ID" value="NZ_LSUQ01000008.1"/>
</dbReference>
<dbReference type="PROSITE" id="PS50943">
    <property type="entry name" value="HTH_CROC1"/>
    <property type="match status" value="1"/>
</dbReference>
<dbReference type="InterPro" id="IPR001387">
    <property type="entry name" value="Cro/C1-type_HTH"/>
</dbReference>
<dbReference type="CDD" id="cd00093">
    <property type="entry name" value="HTH_XRE"/>
    <property type="match status" value="1"/>
</dbReference>
<dbReference type="PANTHER" id="PTHR43236">
    <property type="entry name" value="ANTITOXIN HIGA1"/>
    <property type="match status" value="1"/>
</dbReference>
<dbReference type="Pfam" id="PF01381">
    <property type="entry name" value="HTH_3"/>
    <property type="match status" value="1"/>
</dbReference>
<dbReference type="PANTHER" id="PTHR43236:SF2">
    <property type="entry name" value="BLL0069 PROTEIN"/>
    <property type="match status" value="1"/>
</dbReference>
<evidence type="ECO:0000256" key="1">
    <source>
        <dbReference type="ARBA" id="ARBA00007227"/>
    </source>
</evidence>
<reference evidence="3 4" key="1">
    <citation type="submission" date="2016-02" db="EMBL/GenBank/DDBJ databases">
        <title>Draft genome sequence of Acidibacillus ferrooxidans SLC66.</title>
        <authorList>
            <person name="Oliveira G."/>
            <person name="Nancucheo I."/>
            <person name="Dall'Agnol H."/>
            <person name="Johnson B."/>
            <person name="Oliveira R."/>
            <person name="Nunes G.L."/>
            <person name="Tzotzos G."/>
            <person name="Orellana S.C."/>
            <person name="Salim A.C."/>
            <person name="Araujo F.M."/>
        </authorList>
    </citation>
    <scope>NUCLEOTIDE SEQUENCE [LARGE SCALE GENOMIC DNA]</scope>
    <source>
        <strain evidence="3 4">SLC66</strain>
    </source>
</reference>
<dbReference type="SUPFAM" id="SSF47413">
    <property type="entry name" value="lambda repressor-like DNA-binding domains"/>
    <property type="match status" value="1"/>
</dbReference>
<accession>A0A853KC10</accession>
<gene>
    <name evidence="3" type="ORF">AYW79_04225</name>
</gene>
<dbReference type="Gene3D" id="1.10.260.40">
    <property type="entry name" value="lambda repressor-like DNA-binding domains"/>
    <property type="match status" value="1"/>
</dbReference>
<dbReference type="GO" id="GO:0003677">
    <property type="term" value="F:DNA binding"/>
    <property type="evidence" value="ECO:0007669"/>
    <property type="project" value="InterPro"/>
</dbReference>
<dbReference type="Proteomes" id="UP000077421">
    <property type="component" value="Unassembled WGS sequence"/>
</dbReference>
<dbReference type="InterPro" id="IPR010359">
    <property type="entry name" value="IrrE_HExxH"/>
</dbReference>
<dbReference type="Pfam" id="PF06114">
    <property type="entry name" value="Peptidase_M78"/>
    <property type="match status" value="1"/>
</dbReference>
<comment type="caution">
    <text evidence="3">The sequence shown here is derived from an EMBL/GenBank/DDBJ whole genome shotgun (WGS) entry which is preliminary data.</text>
</comment>
<organism evidence="3 4">
    <name type="scientific">Ferroacidibacillus organovorans</name>
    <dbReference type="NCBI Taxonomy" id="1765683"/>
    <lineage>
        <taxon>Bacteria</taxon>
        <taxon>Bacillati</taxon>
        <taxon>Bacillota</taxon>
        <taxon>Bacilli</taxon>
        <taxon>Bacillales</taxon>
        <taxon>Alicyclobacillaceae</taxon>
        <taxon>Ferroacidibacillus</taxon>
    </lineage>
</organism>